<protein>
    <submittedName>
        <fullName evidence="1">Uncharacterized protein</fullName>
    </submittedName>
</protein>
<dbReference type="GO" id="GO:0004867">
    <property type="term" value="F:serine-type endopeptidase inhibitor activity"/>
    <property type="evidence" value="ECO:0007669"/>
    <property type="project" value="InterPro"/>
</dbReference>
<name>A0A8I3A3N1_9AGAM</name>
<comment type="caution">
    <text evidence="1">The sequence shown here is derived from an EMBL/GenBank/DDBJ whole genome shotgun (WGS) entry which is preliminary data.</text>
</comment>
<dbReference type="Gene3D" id="2.80.10.50">
    <property type="match status" value="1"/>
</dbReference>
<dbReference type="AlphaFoldDB" id="A0A8I3A3N1"/>
<evidence type="ECO:0000313" key="2">
    <source>
        <dbReference type="Proteomes" id="UP000683000"/>
    </source>
</evidence>
<keyword evidence="2" id="KW-1185">Reference proteome</keyword>
<dbReference type="Pfam" id="PF16850">
    <property type="entry name" value="Inhibitor_I66"/>
    <property type="match status" value="1"/>
</dbReference>
<dbReference type="Proteomes" id="UP000683000">
    <property type="component" value="Unassembled WGS sequence"/>
</dbReference>
<organism evidence="1 2">
    <name type="scientific">Boletus reticuloceps</name>
    <dbReference type="NCBI Taxonomy" id="495285"/>
    <lineage>
        <taxon>Eukaryota</taxon>
        <taxon>Fungi</taxon>
        <taxon>Dikarya</taxon>
        <taxon>Basidiomycota</taxon>
        <taxon>Agaricomycotina</taxon>
        <taxon>Agaricomycetes</taxon>
        <taxon>Agaricomycetidae</taxon>
        <taxon>Boletales</taxon>
        <taxon>Boletineae</taxon>
        <taxon>Boletaceae</taxon>
        <taxon>Boletoideae</taxon>
        <taxon>Boletus</taxon>
    </lineage>
</organism>
<sequence>MSDLPSGRYRILPARISAPPPFPIGANIEEAPSPVVSAGNNNVWDVQRLDSGYYLLSLVRGESWFSKDDQGNVVVVPESAAGEWAIRSRDDAYTIEVPSFWPTKAWYLSSTVPGTEVTLRLFEISPWPEQLWNFFPAN</sequence>
<dbReference type="InterPro" id="IPR031755">
    <property type="entry name" value="Inhibitor_I66"/>
</dbReference>
<dbReference type="OrthoDB" id="2691204at2759"/>
<dbReference type="EMBL" id="JAGFBS010000048">
    <property type="protein sequence ID" value="KAG6370538.1"/>
    <property type="molecule type" value="Genomic_DNA"/>
</dbReference>
<accession>A0A8I3A3N1</accession>
<gene>
    <name evidence="1" type="ORF">JVT61DRAFT_11324</name>
</gene>
<reference evidence="1" key="1">
    <citation type="submission" date="2021-03" db="EMBL/GenBank/DDBJ databases">
        <title>Evolutionary innovations through gain and loss of genes in the ectomycorrhizal Boletales.</title>
        <authorList>
            <person name="Wu G."/>
            <person name="Miyauchi S."/>
            <person name="Morin E."/>
            <person name="Yang Z.-L."/>
            <person name="Xu J."/>
            <person name="Martin F.M."/>
        </authorList>
    </citation>
    <scope>NUCLEOTIDE SEQUENCE</scope>
    <source>
        <strain evidence="1">BR01</strain>
    </source>
</reference>
<evidence type="ECO:0000313" key="1">
    <source>
        <dbReference type="EMBL" id="KAG6370538.1"/>
    </source>
</evidence>
<proteinExistence type="predicted"/>